<keyword evidence="3" id="KW-1185">Reference proteome</keyword>
<reference evidence="2 3" key="1">
    <citation type="submission" date="2024-07" db="EMBL/GenBank/DDBJ databases">
        <authorList>
            <person name="Akdeniz Z."/>
        </authorList>
    </citation>
    <scope>NUCLEOTIDE SEQUENCE [LARGE SCALE GENOMIC DNA]</scope>
</reference>
<organism evidence="2 3">
    <name type="scientific">Hexamita inflata</name>
    <dbReference type="NCBI Taxonomy" id="28002"/>
    <lineage>
        <taxon>Eukaryota</taxon>
        <taxon>Metamonada</taxon>
        <taxon>Diplomonadida</taxon>
        <taxon>Hexamitidae</taxon>
        <taxon>Hexamitinae</taxon>
        <taxon>Hexamita</taxon>
    </lineage>
</organism>
<feature type="compositionally biased region" description="Basic and acidic residues" evidence="1">
    <location>
        <begin position="75"/>
        <end position="87"/>
    </location>
</feature>
<evidence type="ECO:0000256" key="1">
    <source>
        <dbReference type="SAM" id="MobiDB-lite"/>
    </source>
</evidence>
<feature type="compositionally biased region" description="Polar residues" evidence="1">
    <location>
        <begin position="59"/>
        <end position="74"/>
    </location>
</feature>
<name>A0ABP1I7H0_9EUKA</name>
<dbReference type="Proteomes" id="UP001642409">
    <property type="component" value="Unassembled WGS sequence"/>
</dbReference>
<comment type="caution">
    <text evidence="2">The sequence shown here is derived from an EMBL/GenBank/DDBJ whole genome shotgun (WGS) entry which is preliminary data.</text>
</comment>
<sequence>MKTQFHKRKTQSPPMIISFRYTYVATTWVQTSLDATVSCKPGLCFDGFCIQLIKPQRQPPSNVNTTNQLPMQTERNNEQITENREPVSENKVCELASELTLQAANDSVRVFTEWAQMNGLSPF</sequence>
<feature type="region of interest" description="Disordered" evidence="1">
    <location>
        <begin position="58"/>
        <end position="87"/>
    </location>
</feature>
<evidence type="ECO:0000313" key="3">
    <source>
        <dbReference type="Proteomes" id="UP001642409"/>
    </source>
</evidence>
<protein>
    <submittedName>
        <fullName evidence="2">Hypothetical_protein</fullName>
    </submittedName>
</protein>
<accession>A0ABP1I7H0</accession>
<evidence type="ECO:0000313" key="2">
    <source>
        <dbReference type="EMBL" id="CAL6010989.1"/>
    </source>
</evidence>
<dbReference type="EMBL" id="CAXDID020000062">
    <property type="protein sequence ID" value="CAL6010989.1"/>
    <property type="molecule type" value="Genomic_DNA"/>
</dbReference>
<proteinExistence type="predicted"/>
<gene>
    <name evidence="2" type="ORF">HINF_LOCUS22367</name>
</gene>